<dbReference type="GO" id="GO:0016020">
    <property type="term" value="C:membrane"/>
    <property type="evidence" value="ECO:0007669"/>
    <property type="project" value="UniProtKB-SubCell"/>
</dbReference>
<evidence type="ECO:0000256" key="3">
    <source>
        <dbReference type="SAM" id="Phobius"/>
    </source>
</evidence>
<protein>
    <submittedName>
        <fullName evidence="4">Harpin-induced like protein 30</fullName>
    </submittedName>
</protein>
<dbReference type="PANTHER" id="PTHR31234">
    <property type="entry name" value="LATE EMBRYOGENESIS ABUNDANT (LEA) HYDROXYPROLINE-RICH GLYCOPROTEIN FAMILY"/>
    <property type="match status" value="1"/>
</dbReference>
<keyword evidence="2 3" id="KW-0472">Membrane</keyword>
<evidence type="ECO:0000256" key="1">
    <source>
        <dbReference type="ARBA" id="ARBA00004370"/>
    </source>
</evidence>
<feature type="transmembrane region" description="Helical" evidence="3">
    <location>
        <begin position="54"/>
        <end position="77"/>
    </location>
</feature>
<dbReference type="OMA" id="GKFPSFH"/>
<evidence type="ECO:0000313" key="5">
    <source>
        <dbReference type="Proteomes" id="UP000036987"/>
    </source>
</evidence>
<reference evidence="5" key="1">
    <citation type="journal article" date="2016" name="Nature">
        <title>The genome of the seagrass Zostera marina reveals angiosperm adaptation to the sea.</title>
        <authorList>
            <person name="Olsen J.L."/>
            <person name="Rouze P."/>
            <person name="Verhelst B."/>
            <person name="Lin Y.-C."/>
            <person name="Bayer T."/>
            <person name="Collen J."/>
            <person name="Dattolo E."/>
            <person name="De Paoli E."/>
            <person name="Dittami S."/>
            <person name="Maumus F."/>
            <person name="Michel G."/>
            <person name="Kersting A."/>
            <person name="Lauritano C."/>
            <person name="Lohaus R."/>
            <person name="Toepel M."/>
            <person name="Tonon T."/>
            <person name="Vanneste K."/>
            <person name="Amirebrahimi M."/>
            <person name="Brakel J."/>
            <person name="Bostroem C."/>
            <person name="Chovatia M."/>
            <person name="Grimwood J."/>
            <person name="Jenkins J.W."/>
            <person name="Jueterbock A."/>
            <person name="Mraz A."/>
            <person name="Stam W.T."/>
            <person name="Tice H."/>
            <person name="Bornberg-Bauer E."/>
            <person name="Green P.J."/>
            <person name="Pearson G.A."/>
            <person name="Procaccini G."/>
            <person name="Duarte C.M."/>
            <person name="Schmutz J."/>
            <person name="Reusch T.B.H."/>
            <person name="Van de Peer Y."/>
        </authorList>
    </citation>
    <scope>NUCLEOTIDE SEQUENCE [LARGE SCALE GENOMIC DNA]</scope>
    <source>
        <strain evidence="5">cv. Finnish</strain>
    </source>
</reference>
<proteinExistence type="predicted"/>
<evidence type="ECO:0000256" key="2">
    <source>
        <dbReference type="ARBA" id="ARBA00023136"/>
    </source>
</evidence>
<dbReference type="STRING" id="29655.A0A0K9P5K0"/>
<keyword evidence="5" id="KW-1185">Reference proteome</keyword>
<dbReference type="PANTHER" id="PTHR31234:SF72">
    <property type="entry name" value="NDR1_HIN1-LIKE PROTEIN 6"/>
    <property type="match status" value="1"/>
</dbReference>
<comment type="subcellular location">
    <subcellularLocation>
        <location evidence="1">Membrane</location>
    </subcellularLocation>
</comment>
<dbReference type="OrthoDB" id="778052at2759"/>
<gene>
    <name evidence="4" type="ORF">ZOSMA_401G00110</name>
</gene>
<dbReference type="AlphaFoldDB" id="A0A0K9P5K0"/>
<comment type="caution">
    <text evidence="4">The sequence shown here is derived from an EMBL/GenBank/DDBJ whole genome shotgun (WGS) entry which is preliminary data.</text>
</comment>
<name>A0A0K9P5K0_ZOSMR</name>
<keyword evidence="3" id="KW-1133">Transmembrane helix</keyword>
<accession>A0A0K9P5K0</accession>
<dbReference type="Proteomes" id="UP000036987">
    <property type="component" value="Unassembled WGS sequence"/>
</dbReference>
<sequence>MNVQYAKSYGDGKPVVPIPENNGNGIIQGPSSHRGNVPRHSSCKSESDGSCGCLCWCCCLLLVFMFGLAGVLIYTVISLDPKPPSYKFNKIEVRKFEFGNEFSLHTQIAITIEAENPNRNIRIFYGNDSMVAMVYRGTILSLGNLPVFYQDKENSTIFDVVVEGVTSFGYGLHSKLVKDTNSGQIPLIIFIKVPAVLQAWTMDTKELTVYIQCNLVVDSLQPDKKVDIISAQYRYNVKF</sequence>
<dbReference type="InterPro" id="IPR044839">
    <property type="entry name" value="NDR1-like"/>
</dbReference>
<keyword evidence="3" id="KW-0812">Transmembrane</keyword>
<organism evidence="4 5">
    <name type="scientific">Zostera marina</name>
    <name type="common">Eelgrass</name>
    <dbReference type="NCBI Taxonomy" id="29655"/>
    <lineage>
        <taxon>Eukaryota</taxon>
        <taxon>Viridiplantae</taxon>
        <taxon>Streptophyta</taxon>
        <taxon>Embryophyta</taxon>
        <taxon>Tracheophyta</taxon>
        <taxon>Spermatophyta</taxon>
        <taxon>Magnoliopsida</taxon>
        <taxon>Liliopsida</taxon>
        <taxon>Zosteraceae</taxon>
        <taxon>Zostera</taxon>
    </lineage>
</organism>
<dbReference type="EMBL" id="LFYR01001219">
    <property type="protein sequence ID" value="KMZ63502.1"/>
    <property type="molecule type" value="Genomic_DNA"/>
</dbReference>
<dbReference type="GO" id="GO:0098542">
    <property type="term" value="P:defense response to other organism"/>
    <property type="evidence" value="ECO:0007669"/>
    <property type="project" value="InterPro"/>
</dbReference>
<evidence type="ECO:0000313" key="4">
    <source>
        <dbReference type="EMBL" id="KMZ63502.1"/>
    </source>
</evidence>